<dbReference type="Proteomes" id="UP000265703">
    <property type="component" value="Unassembled WGS sequence"/>
</dbReference>
<keyword evidence="2" id="KW-1185">Reference proteome</keyword>
<evidence type="ECO:0000313" key="2">
    <source>
        <dbReference type="Proteomes" id="UP000265703"/>
    </source>
</evidence>
<protein>
    <submittedName>
        <fullName evidence="1">Uncharacterized protein</fullName>
    </submittedName>
</protein>
<dbReference type="EMBL" id="QKYT01000517">
    <property type="protein sequence ID" value="RIA84112.1"/>
    <property type="molecule type" value="Genomic_DNA"/>
</dbReference>
<organism evidence="1 2">
    <name type="scientific">Glomus cerebriforme</name>
    <dbReference type="NCBI Taxonomy" id="658196"/>
    <lineage>
        <taxon>Eukaryota</taxon>
        <taxon>Fungi</taxon>
        <taxon>Fungi incertae sedis</taxon>
        <taxon>Mucoromycota</taxon>
        <taxon>Glomeromycotina</taxon>
        <taxon>Glomeromycetes</taxon>
        <taxon>Glomerales</taxon>
        <taxon>Glomeraceae</taxon>
        <taxon>Glomus</taxon>
    </lineage>
</organism>
<proteinExistence type="predicted"/>
<accession>A0A397SEY4</accession>
<sequence length="471" mass="55099">MFVSEINEDKCYVNVYQDFELQETFVGDTPNDVWKNLGYIQNIQNFSGKQLFGLEDRYQFWTKSQNLAQEKQIFAFLYQMEFLINNPLSSAKTFWSSNDFTYKELKDNLEKKFSEEYPNGMRHTAFMTRLQGSRFVYQDDLGGLCSECNECGYEVWDFGNDLGFWHRFGILTSIWDFGISLGFRHRFGIWDFGNLYMSKGIWDSAYSRNVLAPKFNCEELFHFFDLIKNNVNEELHESLDDYLTKLISWIGHHARKLYLNTHVQVNLDELDKDGAVIIVDYKMRILPQSTRETKSQFFGKRGWTLHSSLVYTKDTTNNKLNIQVYDHWSDDTGQDAWFMASALHTVFENLDPKPKWISQAIKRHVKLGDTIESGNDIKTAIHEIAGTKVANLLPNRNQEKEKIGTIAGIKSLHEWTWPDQGEDTGFVCARILPGIGEWKKWSPAQIEKIQKWKKNEKSNPEYFTHIESSKK</sequence>
<gene>
    <name evidence="1" type="ORF">C1645_832782</name>
</gene>
<comment type="caution">
    <text evidence="1">The sequence shown here is derived from an EMBL/GenBank/DDBJ whole genome shotgun (WGS) entry which is preliminary data.</text>
</comment>
<name>A0A397SEY4_9GLOM</name>
<dbReference type="OrthoDB" id="2400269at2759"/>
<reference evidence="1 2" key="1">
    <citation type="submission" date="2018-06" db="EMBL/GenBank/DDBJ databases">
        <title>Comparative genomics reveals the genomic features of Rhizophagus irregularis, R. cerebriforme, R. diaphanum and Gigaspora rosea, and their symbiotic lifestyle signature.</title>
        <authorList>
            <person name="Morin E."/>
            <person name="San Clemente H."/>
            <person name="Chen E.C.H."/>
            <person name="De La Providencia I."/>
            <person name="Hainaut M."/>
            <person name="Kuo A."/>
            <person name="Kohler A."/>
            <person name="Murat C."/>
            <person name="Tang N."/>
            <person name="Roy S."/>
            <person name="Loubradou J."/>
            <person name="Henrissat B."/>
            <person name="Grigoriev I.V."/>
            <person name="Corradi N."/>
            <person name="Roux C."/>
            <person name="Martin F.M."/>
        </authorList>
    </citation>
    <scope>NUCLEOTIDE SEQUENCE [LARGE SCALE GENOMIC DNA]</scope>
    <source>
        <strain evidence="1 2">DAOM 227022</strain>
    </source>
</reference>
<dbReference type="AlphaFoldDB" id="A0A397SEY4"/>
<evidence type="ECO:0000313" key="1">
    <source>
        <dbReference type="EMBL" id="RIA84112.1"/>
    </source>
</evidence>
<dbReference type="STRING" id="658196.A0A397SEY4"/>